<reference evidence="3 4" key="1">
    <citation type="submission" date="2019-03" db="EMBL/GenBank/DDBJ databases">
        <title>Genomics of glacier-inhabiting Cryobacterium strains.</title>
        <authorList>
            <person name="Liu Q."/>
            <person name="Xin Y.-H."/>
        </authorList>
    </citation>
    <scope>NUCLEOTIDE SEQUENCE [LARGE SCALE GENOMIC DNA]</scope>
    <source>
        <strain evidence="3 4">TMT1-51</strain>
    </source>
</reference>
<name>A0A4Y8JZ63_9MICO</name>
<dbReference type="AlphaFoldDB" id="A0A4Y8JZ63"/>
<accession>A0A4Y8JZ63</accession>
<dbReference type="GO" id="GO:0016020">
    <property type="term" value="C:membrane"/>
    <property type="evidence" value="ECO:0007669"/>
    <property type="project" value="InterPro"/>
</dbReference>
<proteinExistence type="predicted"/>
<comment type="caution">
    <text evidence="3">The sequence shown here is derived from an EMBL/GenBank/DDBJ whole genome shotgun (WGS) entry which is preliminary data.</text>
</comment>
<dbReference type="GO" id="GO:0010181">
    <property type="term" value="F:FMN binding"/>
    <property type="evidence" value="ECO:0007669"/>
    <property type="project" value="InterPro"/>
</dbReference>
<dbReference type="OrthoDB" id="8099475at2"/>
<gene>
    <name evidence="3" type="ORF">E3T49_04370</name>
</gene>
<protein>
    <submittedName>
        <fullName evidence="3">FMN-binding protein</fullName>
    </submittedName>
</protein>
<dbReference type="EMBL" id="SOHA01000007">
    <property type="protein sequence ID" value="TFD32597.1"/>
    <property type="molecule type" value="Genomic_DNA"/>
</dbReference>
<feature type="domain" description="FMN-binding" evidence="2">
    <location>
        <begin position="98"/>
        <end position="175"/>
    </location>
</feature>
<dbReference type="Proteomes" id="UP000297472">
    <property type="component" value="Unassembled WGS sequence"/>
</dbReference>
<sequence length="177" mass="17603">MRIRAAAAAALASASVLSVGWLVGAPAVESLRSTLTTTLSSSASAEATTTTASGLGTSSGSGTSSAATTTPETTAPAAEAPAATEVTGTFDGSAVQTRFGPMQVSVTIDNGTITEVTPLQLTNDDQKSVMISNRAAPILRDEVLSAQSASVANVSGATYTTQGYLQSLQAALDAAQF</sequence>
<dbReference type="Pfam" id="PF04205">
    <property type="entry name" value="FMN_bind"/>
    <property type="match status" value="1"/>
</dbReference>
<dbReference type="InterPro" id="IPR007329">
    <property type="entry name" value="FMN-bd"/>
</dbReference>
<organism evidence="3 4">
    <name type="scientific">Cryobacterium cryoconiti</name>
    <dbReference type="NCBI Taxonomy" id="1259239"/>
    <lineage>
        <taxon>Bacteria</taxon>
        <taxon>Bacillati</taxon>
        <taxon>Actinomycetota</taxon>
        <taxon>Actinomycetes</taxon>
        <taxon>Micrococcales</taxon>
        <taxon>Microbacteriaceae</taxon>
        <taxon>Cryobacterium</taxon>
    </lineage>
</organism>
<evidence type="ECO:0000259" key="2">
    <source>
        <dbReference type="SMART" id="SM00900"/>
    </source>
</evidence>
<keyword evidence="4" id="KW-1185">Reference proteome</keyword>
<dbReference type="SMART" id="SM00900">
    <property type="entry name" value="FMN_bind"/>
    <property type="match status" value="1"/>
</dbReference>
<dbReference type="Gene3D" id="3.90.1010.20">
    <property type="match status" value="1"/>
</dbReference>
<evidence type="ECO:0000313" key="4">
    <source>
        <dbReference type="Proteomes" id="UP000297472"/>
    </source>
</evidence>
<evidence type="ECO:0000256" key="1">
    <source>
        <dbReference type="SAM" id="MobiDB-lite"/>
    </source>
</evidence>
<dbReference type="RefSeq" id="WP_134423747.1">
    <property type="nucleotide sequence ID" value="NZ_SOHA01000007.1"/>
</dbReference>
<feature type="region of interest" description="Disordered" evidence="1">
    <location>
        <begin position="38"/>
        <end position="85"/>
    </location>
</feature>
<evidence type="ECO:0000313" key="3">
    <source>
        <dbReference type="EMBL" id="TFD32597.1"/>
    </source>
</evidence>